<evidence type="ECO:0000313" key="2">
    <source>
        <dbReference type="EMBL" id="TCS78437.1"/>
    </source>
</evidence>
<comment type="caution">
    <text evidence="2">The sequence shown here is derived from an EMBL/GenBank/DDBJ whole genome shotgun (WGS) entry which is preliminary data.</text>
</comment>
<dbReference type="SUPFAM" id="SSF52794">
    <property type="entry name" value="PTS system IIB component-like"/>
    <property type="match status" value="1"/>
</dbReference>
<dbReference type="EMBL" id="SMAA01000010">
    <property type="protein sequence ID" value="TCS78437.1"/>
    <property type="molecule type" value="Genomic_DNA"/>
</dbReference>
<dbReference type="Proteomes" id="UP000295188">
    <property type="component" value="Unassembled WGS sequence"/>
</dbReference>
<evidence type="ECO:0000256" key="1">
    <source>
        <dbReference type="ARBA" id="ARBA00022679"/>
    </source>
</evidence>
<dbReference type="GO" id="GO:0008982">
    <property type="term" value="F:protein-N(PI)-phosphohistidine-sugar phosphotransferase activity"/>
    <property type="evidence" value="ECO:0007669"/>
    <property type="project" value="InterPro"/>
</dbReference>
<reference evidence="2 3" key="1">
    <citation type="submission" date="2019-03" db="EMBL/GenBank/DDBJ databases">
        <title>Genomic Encyclopedia of Type Strains, Phase IV (KMG-IV): sequencing the most valuable type-strain genomes for metagenomic binning, comparative biology and taxonomic classification.</title>
        <authorList>
            <person name="Goeker M."/>
        </authorList>
    </citation>
    <scope>NUCLEOTIDE SEQUENCE [LARGE SCALE GENOMIC DNA]</scope>
    <source>
        <strain evidence="2 3">DSM 20467</strain>
    </source>
</reference>
<gene>
    <name evidence="2" type="ORF">EDC37_11072</name>
</gene>
<dbReference type="RefSeq" id="WP_132550030.1">
    <property type="nucleotide sequence ID" value="NZ_SMAA01000010.1"/>
</dbReference>
<dbReference type="GO" id="GO:0009401">
    <property type="term" value="P:phosphoenolpyruvate-dependent sugar phosphotransferase system"/>
    <property type="evidence" value="ECO:0007669"/>
    <property type="project" value="InterPro"/>
</dbReference>
<evidence type="ECO:0000313" key="3">
    <source>
        <dbReference type="Proteomes" id="UP000295188"/>
    </source>
</evidence>
<protein>
    <submittedName>
        <fullName evidence="2">PTS system fructose-specific IIB component</fullName>
    </submittedName>
</protein>
<dbReference type="InterPro" id="IPR036095">
    <property type="entry name" value="PTS_EIIB-like_sf"/>
</dbReference>
<proteinExistence type="predicted"/>
<accession>A0A4R3K6L6</accession>
<name>A0A4R3K6L6_9FIRM</name>
<keyword evidence="1" id="KW-0808">Transferase</keyword>
<dbReference type="Gene3D" id="3.40.50.2300">
    <property type="match status" value="1"/>
</dbReference>
<keyword evidence="3" id="KW-1185">Reference proteome</keyword>
<organism evidence="2 3">
    <name type="scientific">Pectinatus cerevisiiphilus</name>
    <dbReference type="NCBI Taxonomy" id="86956"/>
    <lineage>
        <taxon>Bacteria</taxon>
        <taxon>Bacillati</taxon>
        <taxon>Bacillota</taxon>
        <taxon>Negativicutes</taxon>
        <taxon>Selenomonadales</taxon>
        <taxon>Selenomonadaceae</taxon>
        <taxon>Pectinatus</taxon>
    </lineage>
</organism>
<dbReference type="AlphaFoldDB" id="A0A4R3K6L6"/>
<sequence>MYKIVAVLANTQNELELYRAANALSKAAGSKGIDLKIEIQEYPLTHRHLTEAEISLCDVAILTGDTPLTGVERFSGIPVWRTLTNRIFADPAAVLSAAIKHVDVQSRSLTAV</sequence>